<evidence type="ECO:0000313" key="18">
    <source>
        <dbReference type="Proteomes" id="UP001222932"/>
    </source>
</evidence>
<keyword evidence="8" id="KW-0418">Kinase</keyword>
<dbReference type="InterPro" id="IPR018935">
    <property type="entry name" value="RIO_kinase_CS"/>
</dbReference>
<dbReference type="InterPro" id="IPR030484">
    <property type="entry name" value="Rio2"/>
</dbReference>
<dbReference type="InterPro" id="IPR011009">
    <property type="entry name" value="Kinase-like_dom_sf"/>
</dbReference>
<evidence type="ECO:0000256" key="4">
    <source>
        <dbReference type="ARBA" id="ARBA00022527"/>
    </source>
</evidence>
<dbReference type="CDD" id="cd05144">
    <property type="entry name" value="RIO2_C"/>
    <property type="match status" value="1"/>
</dbReference>
<reference evidence="17" key="2">
    <citation type="submission" date="2023-06" db="EMBL/GenBank/DDBJ databases">
        <authorList>
            <person name="Kobayashi Y."/>
            <person name="Kayamori A."/>
            <person name="Aoki K."/>
            <person name="Shiwa Y."/>
            <person name="Fujita N."/>
            <person name="Sugita T."/>
            <person name="Iwasaki W."/>
            <person name="Tanaka N."/>
            <person name="Takashima M."/>
        </authorList>
    </citation>
    <scope>NUCLEOTIDE SEQUENCE</scope>
    <source>
        <strain evidence="17">HIS016</strain>
    </source>
</reference>
<dbReference type="GO" id="GO:0030688">
    <property type="term" value="C:preribosome, small subunit precursor"/>
    <property type="evidence" value="ECO:0007669"/>
    <property type="project" value="TreeGrafter"/>
</dbReference>
<dbReference type="Gene3D" id="1.10.510.10">
    <property type="entry name" value="Transferase(Phosphotransferase) domain 1"/>
    <property type="match status" value="1"/>
</dbReference>
<evidence type="ECO:0000256" key="3">
    <source>
        <dbReference type="ARBA" id="ARBA00012513"/>
    </source>
</evidence>
<evidence type="ECO:0000256" key="11">
    <source>
        <dbReference type="ARBA" id="ARBA00047899"/>
    </source>
</evidence>
<feature type="region of interest" description="Disordered" evidence="15">
    <location>
        <begin position="323"/>
        <end position="370"/>
    </location>
</feature>
<evidence type="ECO:0000256" key="9">
    <source>
        <dbReference type="ARBA" id="ARBA00022840"/>
    </source>
</evidence>
<dbReference type="InterPro" id="IPR036388">
    <property type="entry name" value="WH-like_DNA-bd_sf"/>
</dbReference>
<dbReference type="Proteomes" id="UP001222932">
    <property type="component" value="Unassembled WGS sequence"/>
</dbReference>
<proteinExistence type="inferred from homology"/>
<dbReference type="InterPro" id="IPR015285">
    <property type="entry name" value="RIO2_wHTH_N"/>
</dbReference>
<keyword evidence="5" id="KW-0808">Transferase</keyword>
<comment type="catalytic activity">
    <reaction evidence="12">
        <text>L-seryl-[protein] + ATP = O-phospho-L-seryl-[protein] + ADP + H(+)</text>
        <dbReference type="Rhea" id="RHEA:17989"/>
        <dbReference type="Rhea" id="RHEA-COMP:9863"/>
        <dbReference type="Rhea" id="RHEA-COMP:11604"/>
        <dbReference type="ChEBI" id="CHEBI:15378"/>
        <dbReference type="ChEBI" id="CHEBI:29999"/>
        <dbReference type="ChEBI" id="CHEBI:30616"/>
        <dbReference type="ChEBI" id="CHEBI:83421"/>
        <dbReference type="ChEBI" id="CHEBI:456216"/>
        <dbReference type="EC" id="2.7.11.1"/>
    </reaction>
</comment>
<protein>
    <recommendedName>
        <fullName evidence="13">Serine/threonine-protein kinase RIO2</fullName>
        <ecNumber evidence="3">2.7.11.1</ecNumber>
    </recommendedName>
    <alternativeName>
        <fullName evidence="14">Serine/threonine-protein kinase rio2</fullName>
    </alternativeName>
</protein>
<comment type="similarity">
    <text evidence="2">Belongs to the protein kinase superfamily. RIO-type Ser/Thr kinase family.</text>
</comment>
<dbReference type="FunFam" id="1.10.10.10:FF:000053">
    <property type="entry name" value="Serine/threonine-protein kinase RIO2"/>
    <property type="match status" value="1"/>
</dbReference>
<feature type="compositionally biased region" description="Basic and acidic residues" evidence="15">
    <location>
        <begin position="431"/>
        <end position="448"/>
    </location>
</feature>
<feature type="compositionally biased region" description="Acidic residues" evidence="15">
    <location>
        <begin position="357"/>
        <end position="370"/>
    </location>
</feature>
<evidence type="ECO:0000256" key="12">
    <source>
        <dbReference type="ARBA" id="ARBA00048679"/>
    </source>
</evidence>
<keyword evidence="7" id="KW-0547">Nucleotide-binding</keyword>
<dbReference type="EMBL" id="BTCM01000003">
    <property type="protein sequence ID" value="GMK56324.1"/>
    <property type="molecule type" value="Genomic_DNA"/>
</dbReference>
<dbReference type="Pfam" id="PF09202">
    <property type="entry name" value="Rio2_N"/>
    <property type="match status" value="1"/>
</dbReference>
<reference evidence="17" key="1">
    <citation type="journal article" date="2023" name="BMC Genomics">
        <title>Chromosome-level genome assemblies of Cutaneotrichosporon spp. (Trichosporonales, Basidiomycota) reveal imbalanced evolution between nucleotide sequences and chromosome synteny.</title>
        <authorList>
            <person name="Kobayashi Y."/>
            <person name="Kayamori A."/>
            <person name="Aoki K."/>
            <person name="Shiwa Y."/>
            <person name="Matsutani M."/>
            <person name="Fujita N."/>
            <person name="Sugita T."/>
            <person name="Iwasaki W."/>
            <person name="Tanaka N."/>
            <person name="Takashima M."/>
        </authorList>
    </citation>
    <scope>NUCLEOTIDE SEQUENCE</scope>
    <source>
        <strain evidence="17">HIS016</strain>
    </source>
</reference>
<keyword evidence="10" id="KW-0460">Magnesium</keyword>
<comment type="catalytic activity">
    <reaction evidence="11">
        <text>L-threonyl-[protein] + ATP = O-phospho-L-threonyl-[protein] + ADP + H(+)</text>
        <dbReference type="Rhea" id="RHEA:46608"/>
        <dbReference type="Rhea" id="RHEA-COMP:11060"/>
        <dbReference type="Rhea" id="RHEA-COMP:11605"/>
        <dbReference type="ChEBI" id="CHEBI:15378"/>
        <dbReference type="ChEBI" id="CHEBI:30013"/>
        <dbReference type="ChEBI" id="CHEBI:30616"/>
        <dbReference type="ChEBI" id="CHEBI:61977"/>
        <dbReference type="ChEBI" id="CHEBI:456216"/>
        <dbReference type="EC" id="2.7.11.1"/>
    </reaction>
</comment>
<dbReference type="PANTHER" id="PTHR45852:SF1">
    <property type="entry name" value="SERINE_THREONINE-PROTEIN KINASE RIO2"/>
    <property type="match status" value="1"/>
</dbReference>
<dbReference type="SUPFAM" id="SSF46785">
    <property type="entry name" value="Winged helix' DNA-binding domain"/>
    <property type="match status" value="1"/>
</dbReference>
<feature type="domain" description="RIO kinase" evidence="16">
    <location>
        <begin position="65"/>
        <end position="295"/>
    </location>
</feature>
<dbReference type="GO" id="GO:0030490">
    <property type="term" value="P:maturation of SSU-rRNA"/>
    <property type="evidence" value="ECO:0007669"/>
    <property type="project" value="TreeGrafter"/>
</dbReference>
<comment type="caution">
    <text evidence="17">The sequence shown here is derived from an EMBL/GenBank/DDBJ whole genome shotgun (WGS) entry which is preliminary data.</text>
</comment>
<evidence type="ECO:0000256" key="10">
    <source>
        <dbReference type="ARBA" id="ARBA00022842"/>
    </source>
</evidence>
<organism evidence="17 18">
    <name type="scientific">Cutaneotrichosporon spelunceum</name>
    <dbReference type="NCBI Taxonomy" id="1672016"/>
    <lineage>
        <taxon>Eukaryota</taxon>
        <taxon>Fungi</taxon>
        <taxon>Dikarya</taxon>
        <taxon>Basidiomycota</taxon>
        <taxon>Agaricomycotina</taxon>
        <taxon>Tremellomycetes</taxon>
        <taxon>Trichosporonales</taxon>
        <taxon>Trichosporonaceae</taxon>
        <taxon>Cutaneotrichosporon</taxon>
    </lineage>
</organism>
<dbReference type="FunFam" id="3.30.200.20:FF:000052">
    <property type="entry name" value="Serine/threonine-protein kinase RIO2"/>
    <property type="match status" value="1"/>
</dbReference>
<feature type="compositionally biased region" description="Basic and acidic residues" evidence="15">
    <location>
        <begin position="519"/>
        <end position="528"/>
    </location>
</feature>
<dbReference type="Pfam" id="PF01163">
    <property type="entry name" value="RIO1"/>
    <property type="match status" value="1"/>
</dbReference>
<evidence type="ECO:0000256" key="8">
    <source>
        <dbReference type="ARBA" id="ARBA00022777"/>
    </source>
</evidence>
<evidence type="ECO:0000256" key="1">
    <source>
        <dbReference type="ARBA" id="ARBA00001946"/>
    </source>
</evidence>
<keyword evidence="4" id="KW-0723">Serine/threonine-protein kinase</keyword>
<evidence type="ECO:0000313" key="17">
    <source>
        <dbReference type="EMBL" id="GMK56324.1"/>
    </source>
</evidence>
<evidence type="ECO:0000256" key="15">
    <source>
        <dbReference type="SAM" id="MobiDB-lite"/>
    </source>
</evidence>
<dbReference type="GO" id="GO:0046872">
    <property type="term" value="F:metal ion binding"/>
    <property type="evidence" value="ECO:0007669"/>
    <property type="project" value="UniProtKB-KW"/>
</dbReference>
<accession>A0AAD3TT56</accession>
<sequence length="571" mass="64230">MRLDATDLRYISHDEFRVLQAADIGSRNHEVVPTPLIAELSGLRGGNVAKLCGQLARRNLLARVANTRYDGYRLTYGGLDYLALKTFNKRKPPSVAGVGSKIGVGKESDIYLVQDGEGEKRVLKLHRLGRISFRAIKSKRDYLGKRASASWMYMSRLSAQKEFAFMKVLYNHGFPVPTPIDQARHCVVMSLVDSQPLRAVMSVPDPAKLYGELMEMIMRFARASLIHGDFNEFNILIKRKTYEPIVIDFPQMVSTRHENAEYFFNRDVNCIRRFFRKRFRFEGTTWPVWADVVSEWDEFEKSQKEAVTEGTAEVAAETTVDTAAKEQVEQEGVASGVKSVDETMPPVATAVQFETPTTEDEPDSDDETDEPQFLRLDLEVEASGFGQEMQRQLEDYMIEVQDVPNEDLSDEEEESDDDSDEEEEDEDEDEAPAKEETAEDAAAKLEKLRIHRALGNDGDPEDEPPAPVSLYSEEEEEEESDSGDSDDSVGPAPSDYTQYVRAPRAPRQRVNVSHVSKLGKVDELRETVAGEMARATRSQGSRAKASSKVGRAKGHKWKSNASYQIGKDTGW</sequence>
<dbReference type="PANTHER" id="PTHR45852">
    <property type="entry name" value="SER/THR-PROTEIN KINASE RIO2"/>
    <property type="match status" value="1"/>
</dbReference>
<keyword evidence="6" id="KW-0479">Metal-binding</keyword>
<dbReference type="InterPro" id="IPR000687">
    <property type="entry name" value="RIO_kinase"/>
</dbReference>
<gene>
    <name evidence="17" type="primary">rio2</name>
    <name evidence="17" type="ORF">CspeluHIS016_0301640</name>
</gene>
<evidence type="ECO:0000256" key="2">
    <source>
        <dbReference type="ARBA" id="ARBA00009196"/>
    </source>
</evidence>
<evidence type="ECO:0000256" key="5">
    <source>
        <dbReference type="ARBA" id="ARBA00022679"/>
    </source>
</evidence>
<dbReference type="Gene3D" id="3.30.200.20">
    <property type="entry name" value="Phosphorylase Kinase, domain 1"/>
    <property type="match status" value="1"/>
</dbReference>
<feature type="region of interest" description="Disordered" evidence="15">
    <location>
        <begin position="403"/>
        <end position="571"/>
    </location>
</feature>
<evidence type="ECO:0000256" key="14">
    <source>
        <dbReference type="ARBA" id="ARBA00068837"/>
    </source>
</evidence>
<dbReference type="SUPFAM" id="SSF56112">
    <property type="entry name" value="Protein kinase-like (PK-like)"/>
    <property type="match status" value="1"/>
</dbReference>
<comment type="cofactor">
    <cofactor evidence="1">
        <name>Mg(2+)</name>
        <dbReference type="ChEBI" id="CHEBI:18420"/>
    </cofactor>
</comment>
<evidence type="ECO:0000256" key="7">
    <source>
        <dbReference type="ARBA" id="ARBA00022741"/>
    </source>
</evidence>
<dbReference type="InterPro" id="IPR018934">
    <property type="entry name" value="RIO_dom"/>
</dbReference>
<dbReference type="Gene3D" id="1.10.10.10">
    <property type="entry name" value="Winged helix-like DNA-binding domain superfamily/Winged helix DNA-binding domain"/>
    <property type="match status" value="1"/>
</dbReference>
<dbReference type="InterPro" id="IPR036390">
    <property type="entry name" value="WH_DNA-bd_sf"/>
</dbReference>
<dbReference type="SMART" id="SM00090">
    <property type="entry name" value="RIO"/>
    <property type="match status" value="1"/>
</dbReference>
<keyword evidence="18" id="KW-1185">Reference proteome</keyword>
<evidence type="ECO:0000256" key="6">
    <source>
        <dbReference type="ARBA" id="ARBA00022723"/>
    </source>
</evidence>
<dbReference type="GO" id="GO:0005524">
    <property type="term" value="F:ATP binding"/>
    <property type="evidence" value="ECO:0007669"/>
    <property type="project" value="UniProtKB-KW"/>
</dbReference>
<dbReference type="PROSITE" id="PS01245">
    <property type="entry name" value="RIO1"/>
    <property type="match status" value="1"/>
</dbReference>
<dbReference type="GO" id="GO:0005829">
    <property type="term" value="C:cytosol"/>
    <property type="evidence" value="ECO:0007669"/>
    <property type="project" value="TreeGrafter"/>
</dbReference>
<name>A0AAD3TT56_9TREE</name>
<dbReference type="AlphaFoldDB" id="A0AAD3TT56"/>
<feature type="compositionally biased region" description="Acidic residues" evidence="15">
    <location>
        <begin position="472"/>
        <end position="487"/>
    </location>
</feature>
<dbReference type="GO" id="GO:0005634">
    <property type="term" value="C:nucleus"/>
    <property type="evidence" value="ECO:0007669"/>
    <property type="project" value="TreeGrafter"/>
</dbReference>
<evidence type="ECO:0000259" key="16">
    <source>
        <dbReference type="SMART" id="SM00090"/>
    </source>
</evidence>
<keyword evidence="9" id="KW-0067">ATP-binding</keyword>
<evidence type="ECO:0000256" key="13">
    <source>
        <dbReference type="ARBA" id="ARBA00068353"/>
    </source>
</evidence>
<dbReference type="EC" id="2.7.11.1" evidence="3"/>
<dbReference type="GO" id="GO:0004674">
    <property type="term" value="F:protein serine/threonine kinase activity"/>
    <property type="evidence" value="ECO:0007669"/>
    <property type="project" value="UniProtKB-KW"/>
</dbReference>
<feature type="compositionally biased region" description="Acidic residues" evidence="15">
    <location>
        <begin position="404"/>
        <end position="430"/>
    </location>
</feature>